<keyword evidence="7 8" id="KW-0472">Membrane</keyword>
<reference evidence="9 10" key="1">
    <citation type="journal article" date="2015" name="ISME J.">
        <title>Draft Genome Sequence of Streptomyces incarnatus NRRL8089, which Produces the Nucleoside Antibiotic Sinefungin.</title>
        <authorList>
            <person name="Oshima K."/>
            <person name="Hattori M."/>
            <person name="Shimizu H."/>
            <person name="Fukuda K."/>
            <person name="Nemoto M."/>
            <person name="Inagaki K."/>
            <person name="Tamura T."/>
        </authorList>
    </citation>
    <scope>NUCLEOTIDE SEQUENCE [LARGE SCALE GENOMIC DNA]</scope>
    <source>
        <strain evidence="9 10">FACHB-1277</strain>
    </source>
</reference>
<dbReference type="EC" id="7.1.1.-" evidence="8"/>
<keyword evidence="4 8" id="KW-0618">Plastoquinone</keyword>
<evidence type="ECO:0000313" key="9">
    <source>
        <dbReference type="EMBL" id="MBD2151049.1"/>
    </source>
</evidence>
<sequence>MPLIATDKIVKDLEKAGALAMRVPPEGGYEGRYQLRLKNAGYDILFITARGLGDVNSYLTGVHGVRPSHLGKTEIRTYFIPPAIQMRLNALPAKSKGLVVWLIEGKYLSQEELETLSQIPDRDPRVKIVIEVGSDRQVSWQPLKQATAA</sequence>
<evidence type="ECO:0000313" key="10">
    <source>
        <dbReference type="Proteomes" id="UP000631421"/>
    </source>
</evidence>
<evidence type="ECO:0000256" key="6">
    <source>
        <dbReference type="ARBA" id="ARBA00023027"/>
    </source>
</evidence>
<evidence type="ECO:0000256" key="7">
    <source>
        <dbReference type="ARBA" id="ARBA00023136"/>
    </source>
</evidence>
<comment type="caution">
    <text evidence="9">The sequence shown here is derived from an EMBL/GenBank/DDBJ whole genome shotgun (WGS) entry which is preliminary data.</text>
</comment>
<comment type="subcellular location">
    <subcellularLocation>
        <location evidence="8">Cellular thylakoid membrane</location>
        <topology evidence="8">Peripheral membrane protein</topology>
        <orientation evidence="8">Cytoplasmic side</orientation>
    </subcellularLocation>
</comment>
<dbReference type="GO" id="GO:0031676">
    <property type="term" value="C:plasma membrane-derived thylakoid membrane"/>
    <property type="evidence" value="ECO:0007669"/>
    <property type="project" value="UniProtKB-SubCell"/>
</dbReference>
<dbReference type="InterPro" id="IPR020874">
    <property type="entry name" value="NAD(P)H-quinone_OxRdtase_su_N"/>
</dbReference>
<dbReference type="PANTHER" id="PTHR35515">
    <property type="entry name" value="NAD(P)H-QUINONE OXIDOREDUCTASE SUBUNIT N, CHLOROPLASTIC"/>
    <property type="match status" value="1"/>
</dbReference>
<evidence type="ECO:0000256" key="4">
    <source>
        <dbReference type="ARBA" id="ARBA00022957"/>
    </source>
</evidence>
<comment type="catalytic activity">
    <reaction evidence="8">
        <text>a plastoquinone + NADPH + (n+1) H(+)(in) = a plastoquinol + NADP(+) + n H(+)(out)</text>
        <dbReference type="Rhea" id="RHEA:42612"/>
        <dbReference type="Rhea" id="RHEA-COMP:9561"/>
        <dbReference type="Rhea" id="RHEA-COMP:9562"/>
        <dbReference type="ChEBI" id="CHEBI:15378"/>
        <dbReference type="ChEBI" id="CHEBI:17757"/>
        <dbReference type="ChEBI" id="CHEBI:57783"/>
        <dbReference type="ChEBI" id="CHEBI:58349"/>
        <dbReference type="ChEBI" id="CHEBI:62192"/>
    </reaction>
</comment>
<keyword evidence="2 8" id="KW-0874">Quinone</keyword>
<keyword evidence="5 8" id="KW-1278">Translocase</keyword>
<protein>
    <recommendedName>
        <fullName evidence="8">NAD(P)H-quinone oxidoreductase subunit N</fullName>
        <ecNumber evidence="8">7.1.1.-</ecNumber>
    </recommendedName>
    <alternativeName>
        <fullName evidence="8">NAD(P)H dehydrogenase I subunit N</fullName>
        <shortName evidence="8">NDH-1 subunit N</shortName>
        <shortName evidence="8">NDH-N</shortName>
    </alternativeName>
</protein>
<dbReference type="RefSeq" id="WP_190351431.1">
    <property type="nucleotide sequence ID" value="NZ_JACJPY010000040.1"/>
</dbReference>
<evidence type="ECO:0000256" key="2">
    <source>
        <dbReference type="ARBA" id="ARBA00022719"/>
    </source>
</evidence>
<dbReference type="GO" id="GO:0048038">
    <property type="term" value="F:quinone binding"/>
    <property type="evidence" value="ECO:0007669"/>
    <property type="project" value="UniProtKB-KW"/>
</dbReference>
<keyword evidence="1 8" id="KW-0813">Transport</keyword>
<comment type="function">
    <text evidence="8">NDH-1 shuttles electrons from an unknown electron donor, via FMN and iron-sulfur (Fe-S) centers, to quinones in the respiratory and/or the photosynthetic chain. The immediate electron acceptor for the enzyme in this species is believed to be plastoquinone. Couples the redox reaction to proton translocation, and thus conserves the redox energy in a proton gradient. Cyanobacterial NDH-1 also plays a role in inorganic carbon-concentration.</text>
</comment>
<organism evidence="9 10">
    <name type="scientific">Pseudanabaena cinerea FACHB-1277</name>
    <dbReference type="NCBI Taxonomy" id="2949581"/>
    <lineage>
        <taxon>Bacteria</taxon>
        <taxon>Bacillati</taxon>
        <taxon>Cyanobacteriota</taxon>
        <taxon>Cyanophyceae</taxon>
        <taxon>Pseudanabaenales</taxon>
        <taxon>Pseudanabaenaceae</taxon>
        <taxon>Pseudanabaena</taxon>
        <taxon>Pseudanabaena cinerea</taxon>
    </lineage>
</organism>
<proteinExistence type="inferred from homology"/>
<dbReference type="EMBL" id="JACJPY010000040">
    <property type="protein sequence ID" value="MBD2151049.1"/>
    <property type="molecule type" value="Genomic_DNA"/>
</dbReference>
<dbReference type="PANTHER" id="PTHR35515:SF1">
    <property type="entry name" value="NAD(P)H-QUINONE OXIDOREDUCTASE SUBUNIT N, CHLOROPLASTIC"/>
    <property type="match status" value="1"/>
</dbReference>
<comment type="catalytic activity">
    <reaction evidence="8">
        <text>a plastoquinone + NADH + (n+1) H(+)(in) = a plastoquinol + NAD(+) + n H(+)(out)</text>
        <dbReference type="Rhea" id="RHEA:42608"/>
        <dbReference type="Rhea" id="RHEA-COMP:9561"/>
        <dbReference type="Rhea" id="RHEA-COMP:9562"/>
        <dbReference type="ChEBI" id="CHEBI:15378"/>
        <dbReference type="ChEBI" id="CHEBI:17757"/>
        <dbReference type="ChEBI" id="CHEBI:57540"/>
        <dbReference type="ChEBI" id="CHEBI:57945"/>
        <dbReference type="ChEBI" id="CHEBI:62192"/>
    </reaction>
</comment>
<evidence type="ECO:0000256" key="1">
    <source>
        <dbReference type="ARBA" id="ARBA00022448"/>
    </source>
</evidence>
<gene>
    <name evidence="8 9" type="primary">ndhN</name>
    <name evidence="9" type="ORF">H6F44_13105</name>
</gene>
<name>A0A926UU27_9CYAN</name>
<dbReference type="AlphaFoldDB" id="A0A926UU27"/>
<keyword evidence="8" id="KW-0793">Thylakoid</keyword>
<dbReference type="Pfam" id="PF11909">
    <property type="entry name" value="NdhN"/>
    <property type="match status" value="1"/>
</dbReference>
<keyword evidence="6 8" id="KW-0520">NAD</keyword>
<dbReference type="Proteomes" id="UP000631421">
    <property type="component" value="Unassembled WGS sequence"/>
</dbReference>
<comment type="subunit">
    <text evidence="8">NDH-1 can be composed of about 15 different subunits; different subcomplexes with different compositions have been identified which probably have different functions.</text>
</comment>
<dbReference type="HAMAP" id="MF_01353">
    <property type="entry name" value="NDH1_NDH1N"/>
    <property type="match status" value="1"/>
</dbReference>
<evidence type="ECO:0000256" key="8">
    <source>
        <dbReference type="HAMAP-Rule" id="MF_01353"/>
    </source>
</evidence>
<dbReference type="GO" id="GO:0016655">
    <property type="term" value="F:oxidoreductase activity, acting on NAD(P)H, quinone or similar compound as acceptor"/>
    <property type="evidence" value="ECO:0007669"/>
    <property type="project" value="UniProtKB-UniRule"/>
</dbReference>
<accession>A0A926UU27</accession>
<keyword evidence="10" id="KW-1185">Reference proteome</keyword>
<evidence type="ECO:0000256" key="5">
    <source>
        <dbReference type="ARBA" id="ARBA00022967"/>
    </source>
</evidence>
<evidence type="ECO:0000256" key="3">
    <source>
        <dbReference type="ARBA" id="ARBA00022857"/>
    </source>
</evidence>
<comment type="similarity">
    <text evidence="8">Belongs to the complex I NdhN subunit family.</text>
</comment>
<keyword evidence="3 8" id="KW-0521">NADP</keyword>